<reference evidence="1 2" key="1">
    <citation type="submission" date="2023-07" db="EMBL/GenBank/DDBJ databases">
        <title>Sequencing the genomes of 1000 actinobacteria strains.</title>
        <authorList>
            <person name="Klenk H.-P."/>
        </authorList>
    </citation>
    <scope>NUCLEOTIDE SEQUENCE [LARGE SCALE GENOMIC DNA]</scope>
    <source>
        <strain evidence="1 2">DSM 44388</strain>
    </source>
</reference>
<gene>
    <name evidence="1" type="ORF">J2S57_002356</name>
</gene>
<accession>A0ABT9P265</accession>
<proteinExistence type="predicted"/>
<dbReference type="EMBL" id="JAUSQZ010000001">
    <property type="protein sequence ID" value="MDP9826607.1"/>
    <property type="molecule type" value="Genomic_DNA"/>
</dbReference>
<sequence length="289" mass="30348">MSTEPQPRIPPPVMREEIERPSRIMLADDLSTWSGDDAPGGLLRLPAATRLGLIESMTFDGSRLIVLCGESAEVAVAREMALAQAALEVEITVVALPGGPLGHYALARIAEQALGVAGRPTSLVVSLLPTLAAELVDIAVLRSVSGLDLPGVGIGQHLASVLPGRRQFAVQLTPAAAVRQISRDPSSDGFTRAHFGPVGVRVLIAGPQPLPPSLEGVLGGTEEPHRVRTELDLPGFWGDEEATEFVAVPKDPAAWVVARVPVQPHSPCDWCGAPLVAAAARCVFCGFSR</sequence>
<protein>
    <submittedName>
        <fullName evidence="1">Uncharacterized protein</fullName>
    </submittedName>
</protein>
<keyword evidence="2" id="KW-1185">Reference proteome</keyword>
<dbReference type="RefSeq" id="WP_307241576.1">
    <property type="nucleotide sequence ID" value="NZ_JAUSQZ010000001.1"/>
</dbReference>
<comment type="caution">
    <text evidence="1">The sequence shown here is derived from an EMBL/GenBank/DDBJ whole genome shotgun (WGS) entry which is preliminary data.</text>
</comment>
<name>A0ABT9P265_9ACTN</name>
<evidence type="ECO:0000313" key="1">
    <source>
        <dbReference type="EMBL" id="MDP9826607.1"/>
    </source>
</evidence>
<organism evidence="1 2">
    <name type="scientific">Kineosporia succinea</name>
    <dbReference type="NCBI Taxonomy" id="84632"/>
    <lineage>
        <taxon>Bacteria</taxon>
        <taxon>Bacillati</taxon>
        <taxon>Actinomycetota</taxon>
        <taxon>Actinomycetes</taxon>
        <taxon>Kineosporiales</taxon>
        <taxon>Kineosporiaceae</taxon>
        <taxon>Kineosporia</taxon>
    </lineage>
</organism>
<dbReference type="Proteomes" id="UP001235712">
    <property type="component" value="Unassembled WGS sequence"/>
</dbReference>
<evidence type="ECO:0000313" key="2">
    <source>
        <dbReference type="Proteomes" id="UP001235712"/>
    </source>
</evidence>